<proteinExistence type="predicted"/>
<dbReference type="Proteomes" id="UP001237642">
    <property type="component" value="Unassembled WGS sequence"/>
</dbReference>
<dbReference type="Pfam" id="PF08268">
    <property type="entry name" value="FBA_3"/>
    <property type="match status" value="1"/>
</dbReference>
<keyword evidence="3" id="KW-1185">Reference proteome</keyword>
<dbReference type="InterPro" id="IPR013187">
    <property type="entry name" value="F-box-assoc_dom_typ3"/>
</dbReference>
<evidence type="ECO:0000313" key="2">
    <source>
        <dbReference type="EMBL" id="KAK1377885.1"/>
    </source>
</evidence>
<name>A0AAD8I3A9_9APIA</name>
<comment type="caution">
    <text evidence="2">The sequence shown here is derived from an EMBL/GenBank/DDBJ whole genome shotgun (WGS) entry which is preliminary data.</text>
</comment>
<evidence type="ECO:0000313" key="3">
    <source>
        <dbReference type="Proteomes" id="UP001237642"/>
    </source>
</evidence>
<dbReference type="PANTHER" id="PTHR31790">
    <property type="entry name" value="OS02G0783600 PROTEIN"/>
    <property type="match status" value="1"/>
</dbReference>
<feature type="domain" description="F-box associated beta-propeller type 3" evidence="1">
    <location>
        <begin position="53"/>
        <end position="161"/>
    </location>
</feature>
<accession>A0AAD8I3A9</accession>
<reference evidence="2" key="1">
    <citation type="submission" date="2023-02" db="EMBL/GenBank/DDBJ databases">
        <title>Genome of toxic invasive species Heracleum sosnowskyi carries increased number of genes despite the absence of recent whole-genome duplications.</title>
        <authorList>
            <person name="Schelkunov M."/>
            <person name="Shtratnikova V."/>
            <person name="Makarenko M."/>
            <person name="Klepikova A."/>
            <person name="Omelchenko D."/>
            <person name="Novikova G."/>
            <person name="Obukhova E."/>
            <person name="Bogdanov V."/>
            <person name="Penin A."/>
            <person name="Logacheva M."/>
        </authorList>
    </citation>
    <scope>NUCLEOTIDE SEQUENCE</scope>
    <source>
        <strain evidence="2">Hsosn_3</strain>
        <tissue evidence="2">Leaf</tissue>
    </source>
</reference>
<gene>
    <name evidence="2" type="ORF">POM88_024629</name>
</gene>
<evidence type="ECO:0000259" key="1">
    <source>
        <dbReference type="Pfam" id="PF08268"/>
    </source>
</evidence>
<protein>
    <recommendedName>
        <fullName evidence="1">F-box associated beta-propeller type 3 domain-containing protein</fullName>
    </recommendedName>
</protein>
<dbReference type="EMBL" id="JAUIZM010000006">
    <property type="protein sequence ID" value="KAK1377885.1"/>
    <property type="molecule type" value="Genomic_DNA"/>
</dbReference>
<dbReference type="PANTHER" id="PTHR31790:SF604">
    <property type="entry name" value="F-BOX PROTEIN CPR1-RELATED"/>
    <property type="match status" value="1"/>
</dbReference>
<sequence length="240" mass="26770">MFTSKDHNTPAVPYMVCIVITLNKLWIKILDYPRLLAGLYWHDYVDSGSSVLGFGYDHVNDDLKVMRTASSAVAGIMVSVYSLKNNSWTRADSLSTRLLGRFGVFANGSLYWLGRDKHIVAFDLGVHRHRVLSFPDGVDKTSGNIRRVIGFNGCLGLIDHCPGSCKRLQLGFGYDHVNDDLKIVRTNDSTRLARILVLILAFIDTGSSHFPMADAVDKISKNVRTRLELGLVAIKFRVLV</sequence>
<dbReference type="InterPro" id="IPR052361">
    <property type="entry name" value="F-box_domain"/>
</dbReference>
<dbReference type="NCBIfam" id="TIGR01640">
    <property type="entry name" value="F_box_assoc_1"/>
    <property type="match status" value="1"/>
</dbReference>
<reference evidence="2" key="2">
    <citation type="submission" date="2023-05" db="EMBL/GenBank/DDBJ databases">
        <authorList>
            <person name="Schelkunov M.I."/>
        </authorList>
    </citation>
    <scope>NUCLEOTIDE SEQUENCE</scope>
    <source>
        <strain evidence="2">Hsosn_3</strain>
        <tissue evidence="2">Leaf</tissue>
    </source>
</reference>
<dbReference type="AlphaFoldDB" id="A0AAD8I3A9"/>
<organism evidence="2 3">
    <name type="scientific">Heracleum sosnowskyi</name>
    <dbReference type="NCBI Taxonomy" id="360622"/>
    <lineage>
        <taxon>Eukaryota</taxon>
        <taxon>Viridiplantae</taxon>
        <taxon>Streptophyta</taxon>
        <taxon>Embryophyta</taxon>
        <taxon>Tracheophyta</taxon>
        <taxon>Spermatophyta</taxon>
        <taxon>Magnoliopsida</taxon>
        <taxon>eudicotyledons</taxon>
        <taxon>Gunneridae</taxon>
        <taxon>Pentapetalae</taxon>
        <taxon>asterids</taxon>
        <taxon>campanulids</taxon>
        <taxon>Apiales</taxon>
        <taxon>Apiaceae</taxon>
        <taxon>Apioideae</taxon>
        <taxon>apioid superclade</taxon>
        <taxon>Tordylieae</taxon>
        <taxon>Tordyliinae</taxon>
        <taxon>Heracleum</taxon>
    </lineage>
</organism>
<dbReference type="InterPro" id="IPR017451">
    <property type="entry name" value="F-box-assoc_interact_dom"/>
</dbReference>